<feature type="binding site" evidence="5">
    <location>
        <position position="198"/>
    </location>
    <ligand>
        <name>molybdate</name>
        <dbReference type="ChEBI" id="CHEBI:36264"/>
    </ligand>
</feature>
<accession>A0A6B3NDD0</accession>
<protein>
    <submittedName>
        <fullName evidence="7">Molybdate ABC transporter substrate-binding protein</fullName>
    </submittedName>
</protein>
<dbReference type="CDD" id="cd13537">
    <property type="entry name" value="PBP2_YvgL_like"/>
    <property type="match status" value="1"/>
</dbReference>
<reference evidence="7" key="1">
    <citation type="submission" date="2019-11" db="EMBL/GenBank/DDBJ databases">
        <title>Genomic insights into an expanded diversity of filamentous marine cyanobacteria reveals the extraordinary biosynthetic potential of Moorea and Okeania.</title>
        <authorList>
            <person name="Ferreira Leao T."/>
            <person name="Wang M."/>
            <person name="Moss N."/>
            <person name="Da Silva R."/>
            <person name="Sanders J."/>
            <person name="Nurk S."/>
            <person name="Gurevich A."/>
            <person name="Humphrey G."/>
            <person name="Reher R."/>
            <person name="Zhu Q."/>
            <person name="Belda-Ferre P."/>
            <person name="Glukhov E."/>
            <person name="Rex R."/>
            <person name="Dorrestein P.C."/>
            <person name="Knight R."/>
            <person name="Pevzner P."/>
            <person name="Gerwick W.H."/>
            <person name="Gerwick L."/>
        </authorList>
    </citation>
    <scope>NUCLEOTIDE SEQUENCE</scope>
    <source>
        <strain evidence="7">SIO1C4</strain>
    </source>
</reference>
<feature type="binding site" evidence="5">
    <location>
        <position position="72"/>
    </location>
    <ligand>
        <name>molybdate</name>
        <dbReference type="ChEBI" id="CHEBI:36264"/>
    </ligand>
</feature>
<feature type="binding site" evidence="5">
    <location>
        <position position="180"/>
    </location>
    <ligand>
        <name>molybdate</name>
        <dbReference type="ChEBI" id="CHEBI:36264"/>
    </ligand>
</feature>
<evidence type="ECO:0000313" key="7">
    <source>
        <dbReference type="EMBL" id="NER27148.1"/>
    </source>
</evidence>
<evidence type="ECO:0000256" key="5">
    <source>
        <dbReference type="PIRSR" id="PIRSR004846-1"/>
    </source>
</evidence>
<dbReference type="GO" id="GO:1901359">
    <property type="term" value="F:tungstate binding"/>
    <property type="evidence" value="ECO:0007669"/>
    <property type="project" value="UniProtKB-ARBA"/>
</dbReference>
<evidence type="ECO:0000256" key="4">
    <source>
        <dbReference type="ARBA" id="ARBA00022729"/>
    </source>
</evidence>
<keyword evidence="4 6" id="KW-0732">Signal</keyword>
<dbReference type="AlphaFoldDB" id="A0A6B3NDD0"/>
<keyword evidence="3 5" id="KW-0479">Metal-binding</keyword>
<name>A0A6B3NDD0_9CYAN</name>
<organism evidence="7">
    <name type="scientific">Symploca sp. SIO1C4</name>
    <dbReference type="NCBI Taxonomy" id="2607765"/>
    <lineage>
        <taxon>Bacteria</taxon>
        <taxon>Bacillati</taxon>
        <taxon>Cyanobacteriota</taxon>
        <taxon>Cyanophyceae</taxon>
        <taxon>Coleofasciculales</taxon>
        <taxon>Coleofasciculaceae</taxon>
        <taxon>Symploca</taxon>
    </lineage>
</organism>
<dbReference type="PANTHER" id="PTHR30632:SF0">
    <property type="entry name" value="SULFATE-BINDING PROTEIN"/>
    <property type="match status" value="1"/>
</dbReference>
<sequence length="270" mass="28950">MSKPFSMMLMVGSLLVSCSQANYSSLSATQAKQTVSLTISAAASLTDAIAEVEQLYEQQYPQVSITSNFASSGSLQRQIEQGAPVDVFISAASNKMDVLQKQELLLDDSRQDLLQNKIVLIVSKKNSTISEFKDLASTDVYNISIGEPDSVPAGKYAQQVLTSLGIFEQVKPKTVFAKNVRQVLAYVETGNVDAGIVYATDAKDSDKVKIVAVAPTNSHSPIVYPTAALKQSKNPAVAKDFVAFLLSDSADDVFEKHGFTPVSGSLLANQ</sequence>
<feature type="binding site" evidence="5">
    <location>
        <position position="153"/>
    </location>
    <ligand>
        <name>molybdate</name>
        <dbReference type="ChEBI" id="CHEBI:36264"/>
    </ligand>
</feature>
<dbReference type="Pfam" id="PF13531">
    <property type="entry name" value="SBP_bac_11"/>
    <property type="match status" value="1"/>
</dbReference>
<gene>
    <name evidence="7" type="primary">modA</name>
    <name evidence="7" type="ORF">F6J89_05795</name>
</gene>
<dbReference type="InterPro" id="IPR005950">
    <property type="entry name" value="ModA"/>
</dbReference>
<dbReference type="InterPro" id="IPR041879">
    <property type="entry name" value="YvgL-like_PBP2"/>
</dbReference>
<dbReference type="Gene3D" id="3.40.190.10">
    <property type="entry name" value="Periplasmic binding protein-like II"/>
    <property type="match status" value="2"/>
</dbReference>
<dbReference type="GO" id="GO:0015689">
    <property type="term" value="P:molybdate ion transport"/>
    <property type="evidence" value="ECO:0007669"/>
    <property type="project" value="InterPro"/>
</dbReference>
<feature type="binding site" evidence="5">
    <location>
        <position position="44"/>
    </location>
    <ligand>
        <name>molybdate</name>
        <dbReference type="ChEBI" id="CHEBI:36264"/>
    </ligand>
</feature>
<proteinExistence type="inferred from homology"/>
<keyword evidence="2 5" id="KW-0500">Molybdenum</keyword>
<dbReference type="GO" id="GO:0046872">
    <property type="term" value="F:metal ion binding"/>
    <property type="evidence" value="ECO:0007669"/>
    <property type="project" value="UniProtKB-KW"/>
</dbReference>
<comment type="similarity">
    <text evidence="1">Belongs to the bacterial solute-binding protein ModA family.</text>
</comment>
<feature type="chain" id="PRO_5025542785" evidence="6">
    <location>
        <begin position="22"/>
        <end position="270"/>
    </location>
</feature>
<dbReference type="PROSITE" id="PS51257">
    <property type="entry name" value="PROKAR_LIPOPROTEIN"/>
    <property type="match status" value="1"/>
</dbReference>
<feature type="signal peptide" evidence="6">
    <location>
        <begin position="1"/>
        <end position="21"/>
    </location>
</feature>
<dbReference type="NCBIfam" id="TIGR01256">
    <property type="entry name" value="modA"/>
    <property type="match status" value="1"/>
</dbReference>
<evidence type="ECO:0000256" key="2">
    <source>
        <dbReference type="ARBA" id="ARBA00022505"/>
    </source>
</evidence>
<evidence type="ECO:0000256" key="3">
    <source>
        <dbReference type="ARBA" id="ARBA00022723"/>
    </source>
</evidence>
<dbReference type="EMBL" id="JAAHFQ010000076">
    <property type="protein sequence ID" value="NER27148.1"/>
    <property type="molecule type" value="Genomic_DNA"/>
</dbReference>
<comment type="caution">
    <text evidence="7">The sequence shown here is derived from an EMBL/GenBank/DDBJ whole genome shotgun (WGS) entry which is preliminary data.</text>
</comment>
<dbReference type="PANTHER" id="PTHR30632">
    <property type="entry name" value="MOLYBDATE-BINDING PERIPLASMIC PROTEIN"/>
    <property type="match status" value="1"/>
</dbReference>
<dbReference type="GO" id="GO:0030973">
    <property type="term" value="F:molybdate ion binding"/>
    <property type="evidence" value="ECO:0007669"/>
    <property type="project" value="UniProtKB-ARBA"/>
</dbReference>
<dbReference type="InterPro" id="IPR050682">
    <property type="entry name" value="ModA/WtpA"/>
</dbReference>
<evidence type="ECO:0000256" key="1">
    <source>
        <dbReference type="ARBA" id="ARBA00009175"/>
    </source>
</evidence>
<dbReference type="FunFam" id="3.40.190.10:FF:000035">
    <property type="entry name" value="Molybdate ABC transporter substrate-binding protein"/>
    <property type="match status" value="1"/>
</dbReference>
<dbReference type="PIRSF" id="PIRSF004846">
    <property type="entry name" value="ModA"/>
    <property type="match status" value="1"/>
</dbReference>
<dbReference type="SUPFAM" id="SSF53850">
    <property type="entry name" value="Periplasmic binding protein-like II"/>
    <property type="match status" value="1"/>
</dbReference>
<evidence type="ECO:0000256" key="6">
    <source>
        <dbReference type="SAM" id="SignalP"/>
    </source>
</evidence>